<protein>
    <submittedName>
        <fullName evidence="2">Uncharacterized protein</fullName>
    </submittedName>
</protein>
<organism evidence="2 3">
    <name type="scientific">Rhodonellum ikkaensis</name>
    <dbReference type="NCBI Taxonomy" id="336829"/>
    <lineage>
        <taxon>Bacteria</taxon>
        <taxon>Pseudomonadati</taxon>
        <taxon>Bacteroidota</taxon>
        <taxon>Cytophagia</taxon>
        <taxon>Cytophagales</taxon>
        <taxon>Cytophagaceae</taxon>
        <taxon>Rhodonellum</taxon>
    </lineage>
</organism>
<reference evidence="2 3" key="1">
    <citation type="submission" date="2016-10" db="EMBL/GenBank/DDBJ databases">
        <authorList>
            <person name="Varghese N."/>
            <person name="Submissions S."/>
        </authorList>
    </citation>
    <scope>NUCLEOTIDE SEQUENCE [LARGE SCALE GENOMIC DNA]</scope>
    <source>
        <strain evidence="2 3">DSM 17997</strain>
    </source>
</reference>
<dbReference type="EMBL" id="FNQC01000001">
    <property type="protein sequence ID" value="SDY54555.1"/>
    <property type="molecule type" value="Genomic_DNA"/>
</dbReference>
<proteinExistence type="predicted"/>
<keyword evidence="3" id="KW-1185">Reference proteome</keyword>
<gene>
    <name evidence="2" type="ORF">SAMN05444412_101487</name>
</gene>
<name>A0A1H3KSB7_9BACT</name>
<evidence type="ECO:0000313" key="2">
    <source>
        <dbReference type="EMBL" id="SDY54555.1"/>
    </source>
</evidence>
<dbReference type="SUPFAM" id="SSF58113">
    <property type="entry name" value="Apolipoprotein A-I"/>
    <property type="match status" value="1"/>
</dbReference>
<evidence type="ECO:0000256" key="1">
    <source>
        <dbReference type="SAM" id="Coils"/>
    </source>
</evidence>
<sequence>MAKEKSNFEEVESILQDIGTKIEHLIEKGAEATGEAKVEIENKINALRENKTTLEEEFKKAKEKMEQAYQEKREEIEPNLQESKKHFLNALEQIKLAIKALFEKK</sequence>
<dbReference type="RefSeq" id="WP_019596315.1">
    <property type="nucleotide sequence ID" value="NZ_FNQC01000001.1"/>
</dbReference>
<accession>A0A1H3KSB7</accession>
<keyword evidence="1" id="KW-0175">Coiled coil</keyword>
<comment type="caution">
    <text evidence="2">The sequence shown here is derived from an EMBL/GenBank/DDBJ whole genome shotgun (WGS) entry which is preliminary data.</text>
</comment>
<feature type="coiled-coil region" evidence="1">
    <location>
        <begin position="30"/>
        <end position="75"/>
    </location>
</feature>
<dbReference type="Proteomes" id="UP000199663">
    <property type="component" value="Unassembled WGS sequence"/>
</dbReference>
<evidence type="ECO:0000313" key="3">
    <source>
        <dbReference type="Proteomes" id="UP000199663"/>
    </source>
</evidence>